<accession>A0A5A7RDH0</accession>
<dbReference type="OrthoDB" id="1483536at2759"/>
<proteinExistence type="inferred from homology"/>
<comment type="similarity">
    <text evidence="1">Belongs to the UDP-glycosyltransferase family.</text>
</comment>
<feature type="domain" description="Glycosyltransferase N-terminal" evidence="2">
    <location>
        <begin position="6"/>
        <end position="48"/>
    </location>
</feature>
<dbReference type="Pfam" id="PF26168">
    <property type="entry name" value="Glyco_transf_N"/>
    <property type="match status" value="1"/>
</dbReference>
<comment type="caution">
    <text evidence="3">The sequence shown here is derived from an EMBL/GenBank/DDBJ whole genome shotgun (WGS) entry which is preliminary data.</text>
</comment>
<dbReference type="GO" id="GO:0080044">
    <property type="term" value="F:quercetin 7-O-glucosyltransferase activity"/>
    <property type="evidence" value="ECO:0007669"/>
    <property type="project" value="TreeGrafter"/>
</dbReference>
<dbReference type="EMBL" id="BKCP01011070">
    <property type="protein sequence ID" value="GER54394.1"/>
    <property type="molecule type" value="Genomic_DNA"/>
</dbReference>
<evidence type="ECO:0000313" key="3">
    <source>
        <dbReference type="EMBL" id="GER54394.1"/>
    </source>
</evidence>
<reference evidence="4" key="1">
    <citation type="journal article" date="2019" name="Curr. Biol.">
        <title>Genome Sequence of Striga asiatica Provides Insight into the Evolution of Plant Parasitism.</title>
        <authorList>
            <person name="Yoshida S."/>
            <person name="Kim S."/>
            <person name="Wafula E.K."/>
            <person name="Tanskanen J."/>
            <person name="Kim Y.M."/>
            <person name="Honaas L."/>
            <person name="Yang Z."/>
            <person name="Spallek T."/>
            <person name="Conn C.E."/>
            <person name="Ichihashi Y."/>
            <person name="Cheong K."/>
            <person name="Cui S."/>
            <person name="Der J.P."/>
            <person name="Gundlach H."/>
            <person name="Jiao Y."/>
            <person name="Hori C."/>
            <person name="Ishida J.K."/>
            <person name="Kasahara H."/>
            <person name="Kiba T."/>
            <person name="Kim M.S."/>
            <person name="Koo N."/>
            <person name="Laohavisit A."/>
            <person name="Lee Y.H."/>
            <person name="Lumba S."/>
            <person name="McCourt P."/>
            <person name="Mortimer J.C."/>
            <person name="Mutuku J.M."/>
            <person name="Nomura T."/>
            <person name="Sasaki-Sekimoto Y."/>
            <person name="Seto Y."/>
            <person name="Wang Y."/>
            <person name="Wakatake T."/>
            <person name="Sakakibara H."/>
            <person name="Demura T."/>
            <person name="Yamaguchi S."/>
            <person name="Yoneyama K."/>
            <person name="Manabe R.I."/>
            <person name="Nelson D.C."/>
            <person name="Schulman A.H."/>
            <person name="Timko M.P."/>
            <person name="dePamphilis C.W."/>
            <person name="Choi D."/>
            <person name="Shirasu K."/>
        </authorList>
    </citation>
    <scope>NUCLEOTIDE SEQUENCE [LARGE SCALE GENOMIC DNA]</scope>
    <source>
        <strain evidence="4">cv. UVA1</strain>
    </source>
</reference>
<evidence type="ECO:0000256" key="1">
    <source>
        <dbReference type="ARBA" id="ARBA00009995"/>
    </source>
</evidence>
<dbReference type="SUPFAM" id="SSF53756">
    <property type="entry name" value="UDP-Glycosyltransferase/glycogen phosphorylase"/>
    <property type="match status" value="1"/>
</dbReference>
<keyword evidence="3" id="KW-0808">Transferase</keyword>
<evidence type="ECO:0000259" key="2">
    <source>
        <dbReference type="Pfam" id="PF26168"/>
    </source>
</evidence>
<dbReference type="Gene3D" id="3.40.50.2000">
    <property type="entry name" value="Glycogen Phosphorylase B"/>
    <property type="match status" value="1"/>
</dbReference>
<dbReference type="PANTHER" id="PTHR11926">
    <property type="entry name" value="GLUCOSYL/GLUCURONOSYL TRANSFERASES"/>
    <property type="match status" value="1"/>
</dbReference>
<dbReference type="Proteomes" id="UP000325081">
    <property type="component" value="Unassembled WGS sequence"/>
</dbReference>
<dbReference type="PANTHER" id="PTHR11926:SF1392">
    <property type="entry name" value="GLYCOSYLTRANSFERASE"/>
    <property type="match status" value="1"/>
</dbReference>
<name>A0A5A7RDH0_STRAF</name>
<dbReference type="GO" id="GO:0080043">
    <property type="term" value="F:quercetin 3-O-glucosyltransferase activity"/>
    <property type="evidence" value="ECO:0007669"/>
    <property type="project" value="TreeGrafter"/>
</dbReference>
<sequence>MAASNPVHVVILPFPAHGHIKPMLMLADLFTGAGLSVTFVNTEHNHRRIADHRRRRPAVEFLPIPDGLPPDHPRSGLSIIDLCSSIVAAGGPALKTLVASMRPAPACIISDGMMSFAVDVAEEVGVPAVAFRTYSATCTWTTLHLRRIVEDGEIPISLGNLI</sequence>
<gene>
    <name evidence="3" type="ORF">STAS_31979</name>
</gene>
<dbReference type="InterPro" id="IPR058980">
    <property type="entry name" value="Glyco_transf_N"/>
</dbReference>
<keyword evidence="4" id="KW-1185">Reference proteome</keyword>
<evidence type="ECO:0000313" key="4">
    <source>
        <dbReference type="Proteomes" id="UP000325081"/>
    </source>
</evidence>
<dbReference type="AlphaFoldDB" id="A0A5A7RDH0"/>
<protein>
    <submittedName>
        <fullName evidence="3">UDP-glycosyltransferase 76C1</fullName>
    </submittedName>
</protein>
<organism evidence="3 4">
    <name type="scientific">Striga asiatica</name>
    <name type="common">Asiatic witchweed</name>
    <name type="synonym">Buchnera asiatica</name>
    <dbReference type="NCBI Taxonomy" id="4170"/>
    <lineage>
        <taxon>Eukaryota</taxon>
        <taxon>Viridiplantae</taxon>
        <taxon>Streptophyta</taxon>
        <taxon>Embryophyta</taxon>
        <taxon>Tracheophyta</taxon>
        <taxon>Spermatophyta</taxon>
        <taxon>Magnoliopsida</taxon>
        <taxon>eudicotyledons</taxon>
        <taxon>Gunneridae</taxon>
        <taxon>Pentapetalae</taxon>
        <taxon>asterids</taxon>
        <taxon>lamiids</taxon>
        <taxon>Lamiales</taxon>
        <taxon>Orobanchaceae</taxon>
        <taxon>Buchnereae</taxon>
        <taxon>Striga</taxon>
    </lineage>
</organism>